<evidence type="ECO:0000313" key="2">
    <source>
        <dbReference type="EMBL" id="KIN93998.1"/>
    </source>
</evidence>
<gene>
    <name evidence="2" type="ORF">M404DRAFT_1008617</name>
</gene>
<dbReference type="EMBL" id="KN832119">
    <property type="protein sequence ID" value="KIN93998.1"/>
    <property type="molecule type" value="Genomic_DNA"/>
</dbReference>
<dbReference type="InParanoid" id="A0A0C3NEQ9"/>
<name>A0A0C3NEQ9_PISTI</name>
<organism evidence="2 3">
    <name type="scientific">Pisolithus tinctorius Marx 270</name>
    <dbReference type="NCBI Taxonomy" id="870435"/>
    <lineage>
        <taxon>Eukaryota</taxon>
        <taxon>Fungi</taxon>
        <taxon>Dikarya</taxon>
        <taxon>Basidiomycota</taxon>
        <taxon>Agaricomycotina</taxon>
        <taxon>Agaricomycetes</taxon>
        <taxon>Agaricomycetidae</taxon>
        <taxon>Boletales</taxon>
        <taxon>Sclerodermatineae</taxon>
        <taxon>Pisolithaceae</taxon>
        <taxon>Pisolithus</taxon>
    </lineage>
</organism>
<dbReference type="HOGENOM" id="CLU_1778249_0_0_1"/>
<evidence type="ECO:0000313" key="3">
    <source>
        <dbReference type="Proteomes" id="UP000054217"/>
    </source>
</evidence>
<dbReference type="AlphaFoldDB" id="A0A0C3NEQ9"/>
<sequence>MVARVPTPTVDTQQSNADVDIAAPIETVRPPSMYVDGLAPPITQDTLPNSASTPTPVLSHDQTTSSHSLTRSAGEISRELSSSQLSYRLEDPAEDNQPDILPGIVDIRPHSPSGCSIVNSSTSEGTQGGCTHTYLFTSRLSTEVLY</sequence>
<dbReference type="Proteomes" id="UP000054217">
    <property type="component" value="Unassembled WGS sequence"/>
</dbReference>
<accession>A0A0C3NEQ9</accession>
<evidence type="ECO:0000256" key="1">
    <source>
        <dbReference type="SAM" id="MobiDB-lite"/>
    </source>
</evidence>
<protein>
    <submittedName>
        <fullName evidence="2">Uncharacterized protein</fullName>
    </submittedName>
</protein>
<proteinExistence type="predicted"/>
<reference evidence="2 3" key="1">
    <citation type="submission" date="2014-04" db="EMBL/GenBank/DDBJ databases">
        <authorList>
            <consortium name="DOE Joint Genome Institute"/>
            <person name="Kuo A."/>
            <person name="Kohler A."/>
            <person name="Costa M.D."/>
            <person name="Nagy L.G."/>
            <person name="Floudas D."/>
            <person name="Copeland A."/>
            <person name="Barry K.W."/>
            <person name="Cichocki N."/>
            <person name="Veneault-Fourrey C."/>
            <person name="LaButti K."/>
            <person name="Lindquist E.A."/>
            <person name="Lipzen A."/>
            <person name="Lundell T."/>
            <person name="Morin E."/>
            <person name="Murat C."/>
            <person name="Sun H."/>
            <person name="Tunlid A."/>
            <person name="Henrissat B."/>
            <person name="Grigoriev I.V."/>
            <person name="Hibbett D.S."/>
            <person name="Martin F."/>
            <person name="Nordberg H.P."/>
            <person name="Cantor M.N."/>
            <person name="Hua S.X."/>
        </authorList>
    </citation>
    <scope>NUCLEOTIDE SEQUENCE [LARGE SCALE GENOMIC DNA]</scope>
    <source>
        <strain evidence="2 3">Marx 270</strain>
    </source>
</reference>
<keyword evidence="3" id="KW-1185">Reference proteome</keyword>
<feature type="compositionally biased region" description="Polar residues" evidence="1">
    <location>
        <begin position="43"/>
        <end position="71"/>
    </location>
</feature>
<feature type="region of interest" description="Disordered" evidence="1">
    <location>
        <begin position="36"/>
        <end position="81"/>
    </location>
</feature>
<reference evidence="3" key="2">
    <citation type="submission" date="2015-01" db="EMBL/GenBank/DDBJ databases">
        <title>Evolutionary Origins and Diversification of the Mycorrhizal Mutualists.</title>
        <authorList>
            <consortium name="DOE Joint Genome Institute"/>
            <consortium name="Mycorrhizal Genomics Consortium"/>
            <person name="Kohler A."/>
            <person name="Kuo A."/>
            <person name="Nagy L.G."/>
            <person name="Floudas D."/>
            <person name="Copeland A."/>
            <person name="Barry K.W."/>
            <person name="Cichocki N."/>
            <person name="Veneault-Fourrey C."/>
            <person name="LaButti K."/>
            <person name="Lindquist E.A."/>
            <person name="Lipzen A."/>
            <person name="Lundell T."/>
            <person name="Morin E."/>
            <person name="Murat C."/>
            <person name="Riley R."/>
            <person name="Ohm R."/>
            <person name="Sun H."/>
            <person name="Tunlid A."/>
            <person name="Henrissat B."/>
            <person name="Grigoriev I.V."/>
            <person name="Hibbett D.S."/>
            <person name="Martin F."/>
        </authorList>
    </citation>
    <scope>NUCLEOTIDE SEQUENCE [LARGE SCALE GENOMIC DNA]</scope>
    <source>
        <strain evidence="3">Marx 270</strain>
    </source>
</reference>